<feature type="compositionally biased region" description="Polar residues" evidence="12">
    <location>
        <begin position="772"/>
        <end position="788"/>
    </location>
</feature>
<dbReference type="FunFam" id="3.30.70.1170:FF:000001">
    <property type="entry name" value="Ribosomal RNA methyltransferase Nop2"/>
    <property type="match status" value="1"/>
</dbReference>
<dbReference type="Gene3D" id="3.40.50.150">
    <property type="entry name" value="Vaccinia Virus protein VP39"/>
    <property type="match status" value="1"/>
</dbReference>
<dbReference type="Pfam" id="PF01189">
    <property type="entry name" value="Methyltr_RsmB-F"/>
    <property type="match status" value="1"/>
</dbReference>
<dbReference type="Pfam" id="PF08618">
    <property type="entry name" value="Opi1"/>
    <property type="match status" value="2"/>
</dbReference>
<dbReference type="Pfam" id="PF00780">
    <property type="entry name" value="CNH"/>
    <property type="match status" value="1"/>
</dbReference>
<dbReference type="GO" id="GO:0003714">
    <property type="term" value="F:transcription corepressor activity"/>
    <property type="evidence" value="ECO:0007669"/>
    <property type="project" value="InterPro"/>
</dbReference>
<keyword evidence="10" id="KW-0539">Nucleus</keyword>
<dbReference type="SMART" id="SM00049">
    <property type="entry name" value="DEP"/>
    <property type="match status" value="1"/>
</dbReference>
<dbReference type="GO" id="GO:0006396">
    <property type="term" value="P:RNA processing"/>
    <property type="evidence" value="ECO:0007669"/>
    <property type="project" value="InterPro"/>
</dbReference>
<sequence length="2251" mass="249383">MGLMAIQDTPPSIPKSVVMQQGHFMDSVFPGIGTSGSPAPSMTDSSRGGSSSSMGIQATSSTASLVSQPGHTDGRLTIPANAEPSADWNFDFGAPDDSAAPTTELGDDTRSLNGGEFASLPVRVRPSSDPKMQALSSAARTNYAANGTGFDTPVALSQLRDTGAGMDAVLRSNASSPTAVPPDATSIISRKSSRASLAPIIVPSGQSNLNSATSPVARRSRTVANPALLSEVARAFVQSINTAEQTKDGLSYSDAFDGRHAVDRLAAIIRTSDRNLALLLGRALDAQKLFHDVTYDHRLRDSAKELYQFRWQHGQGGHFLGDGSDATLVDSQVLSSRSSMRSVTSRRDSSHSAMNANLAPMSKLAPDDEHDMDTTMTTEMGDSRVFDDERFMSGAPKRAPGVPTGVFTLLTPCYSPTCSRNTPCYSIACPRHLDPQARVHMVPQPVVDAGEVQESAVDISSQLWAESVPKEVYESVPERERKRQEVIFEIIATERGFVHDLEYLRDFWIQPLSTQHIINRGQRAAFVKTLFFNILDILAVNHRVSELLTRRQKQRPVIECIGDIYLDMVGEFEPFVQYGANQMYARHKLETEKSTNPFFALFVEDTERKAESRKLELNGYLTKPTTRLARYPLLFEQMLKYTNDENPDKTLLPLVIQKIKALLSRVNHETGRSENRMQLTQLSQQLFFKPGETVDLRLGDDERELVFKGTLKKRSGTQSDNADIHLYLFDHALLMVKHKIVHKNDLLKVYRKPIPLELLQVTVYEDVPTGKGNATRTKSVMSRSSIGKRTSIGPSPGQPTSKQDAKTGYAITFTCLGKKGYSLTLWASTVVSREKWFEHIEARQEVLRNRSTVFDIVPLSTMVDIPSNRITCAVPFDFGRQIIYGKDDGVYLSDLRAGAQPPVKVLPLIGVTQVDVLEEHQILIVLAEQSVYTFTLDALDSADPVGSLKRGRRISSHTTFFRAGVCMGRTLVCVVKSGPLSSTIKTLEPIEQNVRFKKQPTFRKLLQGGQDTLRVFKEFYIPTESSSIHFLKSKLCVGTTKGFEIVDLETLDTQGLLDPADTSLDFVQRRENVKPVAIYRIDGEFLLCYNEFAFYVNKNGWRSKGNWIINWEGNPTSFALHHPYVLAFEPNFVEVRHVDTGALHQVITGHNLHCIFADSINASLGSNRSAARSQVGKVVFPGRHASMAPFAAPGLPYSPTPVEAFGPASPTSSVPPQFGRGSVSGSPVPNSPYTQGFVSPPPMAGVPGMPRPSIPAYGIQSPTSGASSPKPQNPVLESVIASRNHIVFVGDSSVYSTKAHQRRPVMDTDELAALEAPILPPTPSSVTRRPPHRTAQRAPISNSRWASVLLELGATASGLSLAVSYESRRSLKYCISWLQYAIAHTEHHIAVLRALIESMRQNPDTVVGPVAQQLVQIQTDITNIIRSVITVASRYASDALPDYACKLVRQFILSLPECWSNKLASLHLSEADLRATPTDSEKGVIPAYLPTARCEQAATKILTLAVESLDIIRNVAQVIGDVVDRADSWAERLRLVQFEETDTIEEDEEPLSFDRIPEEKDAYPDPPEEEITSAPAPAAKPVARQAPKAPVKETRGGKKAAKPVPAPVEEFDDDAEWDDEDIDEDVDEFDVENDESEEGEEDKQVDEQDEDEQDHEGHDHEENFSADNVLSQLGLPKDGKKLTERQKKKLRAEAERLELLLKSSGYSLDDEEQQDEEGDEDEEEEAFDEEEDEEEGLEEGEDDEEGHEEDEDVDETLDDLPEDEFDDDEVELDGEELDDDDEDDDDDDDEELDDEALPPGADGSFLLPTVEEEEQEERAPLDLQLVQMRIREVANILGDLASLGEPGRSRADYLERFSKDVQTYYGYNEFLTNMFLELFSPDEAIEFFEANEVPRPVTIRANTLRTRRRDLAQKLINRGVSLEPVGAWSKVGLQVFESSVPIGATPEYLVGDYMLQAVSSFLPCIALAPQPGERVLDMASAPGGKVTYLSALMQNTGCVFANDSNKARIKSLTANVHRMGCRNVVVCNYDGRQFPKVMGGFDRVMLDSPCSGTGVISKDPSVKTNKSKRDFILLSQLQKQLILCAIDSVSPKSETGGYVVYSTCSVTIEENEEVVEYALRKRPNVRIVPTGIDFGRDGFKTFRGKKFDEKMPLCRRIFPHAHNLDGFFVCKLKIELPNKGAKRRQEAEEAEIDAEAERFMEPAPPVKQPRKTKAQAQAQAPEAEDASPFDANEDEEIMKRSRERMAKRRRT</sequence>
<evidence type="ECO:0000256" key="3">
    <source>
        <dbReference type="ARBA" id="ARBA00022517"/>
    </source>
</evidence>
<dbReference type="Proteomes" id="UP001217754">
    <property type="component" value="Chromosome 3"/>
</dbReference>
<dbReference type="GO" id="GO:0008757">
    <property type="term" value="F:S-adenosylmethionine-dependent methyltransferase activity"/>
    <property type="evidence" value="ECO:0007669"/>
    <property type="project" value="InterPro"/>
</dbReference>
<dbReference type="EMBL" id="CP119960">
    <property type="protein sequence ID" value="WFD38952.1"/>
    <property type="molecule type" value="Genomic_DNA"/>
</dbReference>
<accession>A0AAF0J9N3</accession>
<dbReference type="InterPro" id="IPR029063">
    <property type="entry name" value="SAM-dependent_MTases_sf"/>
</dbReference>
<dbReference type="PRINTS" id="PR02008">
    <property type="entry name" value="RCMTFAMILY"/>
</dbReference>
<feature type="compositionally biased region" description="Polar residues" evidence="12">
    <location>
        <begin position="35"/>
        <end position="44"/>
    </location>
</feature>
<keyword evidence="18" id="KW-1185">Reference proteome</keyword>
<evidence type="ECO:0000259" key="15">
    <source>
        <dbReference type="SMART" id="SM00233"/>
    </source>
</evidence>
<dbReference type="InterPro" id="IPR036388">
    <property type="entry name" value="WH-like_DNA-bd_sf"/>
</dbReference>
<evidence type="ECO:0000256" key="10">
    <source>
        <dbReference type="ARBA" id="ARBA00023242"/>
    </source>
</evidence>
<evidence type="ECO:0000256" key="9">
    <source>
        <dbReference type="ARBA" id="ARBA00022884"/>
    </source>
</evidence>
<dbReference type="InterPro" id="IPR001849">
    <property type="entry name" value="PH_domain"/>
</dbReference>
<reference evidence="17" key="1">
    <citation type="submission" date="2023-03" db="EMBL/GenBank/DDBJ databases">
        <title>Mating type loci evolution in Malassezia.</title>
        <authorList>
            <person name="Coelho M.A."/>
        </authorList>
    </citation>
    <scope>NUCLEOTIDE SEQUENCE</scope>
    <source>
        <strain evidence="17">CBS 9431</strain>
    </source>
</reference>
<feature type="compositionally biased region" description="Acidic residues" evidence="12">
    <location>
        <begin position="1541"/>
        <end position="1551"/>
    </location>
</feature>
<dbReference type="GO" id="GO:0005730">
    <property type="term" value="C:nucleolus"/>
    <property type="evidence" value="ECO:0007669"/>
    <property type="project" value="UniProtKB-SubCell"/>
</dbReference>
<dbReference type="Pfam" id="PF15405">
    <property type="entry name" value="PH_5"/>
    <property type="match status" value="1"/>
</dbReference>
<keyword evidence="4" id="KW-0597">Phosphoprotein</keyword>
<evidence type="ECO:0000256" key="1">
    <source>
        <dbReference type="ARBA" id="ARBA00004604"/>
    </source>
</evidence>
<dbReference type="SMART" id="SM00036">
    <property type="entry name" value="CNH"/>
    <property type="match status" value="1"/>
</dbReference>
<dbReference type="SUPFAM" id="SSF48065">
    <property type="entry name" value="DBL homology domain (DH-domain)"/>
    <property type="match status" value="1"/>
</dbReference>
<dbReference type="GO" id="GO:0003723">
    <property type="term" value="F:RNA binding"/>
    <property type="evidence" value="ECO:0007669"/>
    <property type="project" value="UniProtKB-KW"/>
</dbReference>
<dbReference type="GO" id="GO:0042254">
    <property type="term" value="P:ribosome biogenesis"/>
    <property type="evidence" value="ECO:0007669"/>
    <property type="project" value="UniProtKB-KW"/>
</dbReference>
<comment type="similarity">
    <text evidence="2">Belongs to the class I-like SAM-binding methyltransferase superfamily. RsmB/NOP family.</text>
</comment>
<dbReference type="InterPro" id="IPR035899">
    <property type="entry name" value="DBL_dom_sf"/>
</dbReference>
<dbReference type="RefSeq" id="XP_060121849.1">
    <property type="nucleotide sequence ID" value="XM_060265866.1"/>
</dbReference>
<feature type="region of interest" description="Disordered" evidence="12">
    <location>
        <begin position="1699"/>
        <end position="1805"/>
    </location>
</feature>
<dbReference type="InterPro" id="IPR000219">
    <property type="entry name" value="DH_dom"/>
</dbReference>
<dbReference type="InterPro" id="IPR023273">
    <property type="entry name" value="RCMT_NOP2"/>
</dbReference>
<evidence type="ECO:0000256" key="4">
    <source>
        <dbReference type="ARBA" id="ARBA00022553"/>
    </source>
</evidence>
<feature type="domain" description="PH" evidence="15">
    <location>
        <begin position="705"/>
        <end position="847"/>
    </location>
</feature>
<feature type="compositionally biased region" description="Low complexity" evidence="12">
    <location>
        <begin position="45"/>
        <end position="55"/>
    </location>
</feature>
<dbReference type="SUPFAM" id="SSF50729">
    <property type="entry name" value="PH domain-like"/>
    <property type="match status" value="1"/>
</dbReference>
<feature type="compositionally biased region" description="Acidic residues" evidence="12">
    <location>
        <begin position="2222"/>
        <end position="2236"/>
    </location>
</feature>
<feature type="compositionally biased region" description="Acidic residues" evidence="12">
    <location>
        <begin position="1609"/>
        <end position="1654"/>
    </location>
</feature>
<dbReference type="InterPro" id="IPR041675">
    <property type="entry name" value="PH_5"/>
</dbReference>
<evidence type="ECO:0000256" key="6">
    <source>
        <dbReference type="ARBA" id="ARBA00022658"/>
    </source>
</evidence>
<dbReference type="PANTHER" id="PTHR46572">
    <property type="entry name" value="RHO1 GDP-GTP EXCHANGE PROTEIN 1-RELATED"/>
    <property type="match status" value="1"/>
</dbReference>
<dbReference type="InterPro" id="IPR013927">
    <property type="entry name" value="TF_Opi1_Ccg-8"/>
</dbReference>
<keyword evidence="8" id="KW-0949">S-adenosyl-L-methionine</keyword>
<dbReference type="NCBIfam" id="TIGR00446">
    <property type="entry name" value="nop2p"/>
    <property type="match status" value="1"/>
</dbReference>
<dbReference type="InterPro" id="IPR023267">
    <property type="entry name" value="RCMT"/>
</dbReference>
<evidence type="ECO:0000256" key="8">
    <source>
        <dbReference type="ARBA" id="ARBA00022691"/>
    </source>
</evidence>
<gene>
    <name evidence="17" type="primary">ROM2</name>
    <name evidence="17" type="ORF">MJAP1_001918</name>
</gene>
<dbReference type="InterPro" id="IPR011993">
    <property type="entry name" value="PH-like_dom_sf"/>
</dbReference>
<dbReference type="PRINTS" id="PR02012">
    <property type="entry name" value="RCMTNOP2"/>
</dbReference>
<dbReference type="SMART" id="SM00233">
    <property type="entry name" value="PH"/>
    <property type="match status" value="1"/>
</dbReference>
<evidence type="ECO:0000259" key="13">
    <source>
        <dbReference type="SMART" id="SM00036"/>
    </source>
</evidence>
<feature type="region of interest" description="Disordered" evidence="12">
    <location>
        <begin position="772"/>
        <end position="804"/>
    </location>
</feature>
<feature type="domain" description="CNH" evidence="13">
    <location>
        <begin position="868"/>
        <end position="1166"/>
    </location>
</feature>
<dbReference type="GO" id="GO:0035556">
    <property type="term" value="P:intracellular signal transduction"/>
    <property type="evidence" value="ECO:0007669"/>
    <property type="project" value="InterPro"/>
</dbReference>
<evidence type="ECO:0000256" key="12">
    <source>
        <dbReference type="SAM" id="MobiDB-lite"/>
    </source>
</evidence>
<evidence type="ECO:0000256" key="5">
    <source>
        <dbReference type="ARBA" id="ARBA00022603"/>
    </source>
</evidence>
<feature type="compositionally biased region" description="Acidic residues" evidence="12">
    <location>
        <begin position="1708"/>
        <end position="1796"/>
    </location>
</feature>
<dbReference type="SMART" id="SM00325">
    <property type="entry name" value="RhoGEF"/>
    <property type="match status" value="1"/>
</dbReference>
<evidence type="ECO:0000313" key="18">
    <source>
        <dbReference type="Proteomes" id="UP001217754"/>
    </source>
</evidence>
<dbReference type="GO" id="GO:0001510">
    <property type="term" value="P:RNA methylation"/>
    <property type="evidence" value="ECO:0007669"/>
    <property type="project" value="InterPro"/>
</dbReference>
<dbReference type="Gene3D" id="1.20.900.10">
    <property type="entry name" value="Dbl homology (DH) domain"/>
    <property type="match status" value="1"/>
</dbReference>
<evidence type="ECO:0000256" key="7">
    <source>
        <dbReference type="ARBA" id="ARBA00022679"/>
    </source>
</evidence>
<dbReference type="GeneID" id="85225567"/>
<evidence type="ECO:0000256" key="11">
    <source>
        <dbReference type="ARBA" id="ARBA00082314"/>
    </source>
</evidence>
<feature type="region of interest" description="Disordered" evidence="12">
    <location>
        <begin position="2180"/>
        <end position="2251"/>
    </location>
</feature>
<evidence type="ECO:0000313" key="17">
    <source>
        <dbReference type="EMBL" id="WFD38952.1"/>
    </source>
</evidence>
<feature type="domain" description="DEP" evidence="14">
    <location>
        <begin position="236"/>
        <end position="311"/>
    </location>
</feature>
<dbReference type="SUPFAM" id="SSF53335">
    <property type="entry name" value="S-adenosyl-L-methionine-dependent methyltransferases"/>
    <property type="match status" value="1"/>
</dbReference>
<proteinExistence type="inferred from homology"/>
<dbReference type="Gene3D" id="3.30.70.1170">
    <property type="entry name" value="Sun protein, domain 3"/>
    <property type="match status" value="1"/>
</dbReference>
<organism evidence="17 18">
    <name type="scientific">Malassezia japonica</name>
    <dbReference type="NCBI Taxonomy" id="223818"/>
    <lineage>
        <taxon>Eukaryota</taxon>
        <taxon>Fungi</taxon>
        <taxon>Dikarya</taxon>
        <taxon>Basidiomycota</taxon>
        <taxon>Ustilaginomycotina</taxon>
        <taxon>Malasseziomycetes</taxon>
        <taxon>Malasseziales</taxon>
        <taxon>Malasseziaceae</taxon>
        <taxon>Malassezia</taxon>
    </lineage>
</organism>
<dbReference type="InterPro" id="IPR001180">
    <property type="entry name" value="CNH_dom"/>
</dbReference>
<name>A0AAF0J9N3_9BASI</name>
<feature type="region of interest" description="Disordered" evidence="12">
    <location>
        <begin position="28"/>
        <end position="116"/>
    </location>
</feature>
<dbReference type="CDD" id="cd04435">
    <property type="entry name" value="DEP_fRom2"/>
    <property type="match status" value="1"/>
</dbReference>
<feature type="region of interest" description="Disordered" evidence="12">
    <location>
        <begin position="1318"/>
        <end position="1338"/>
    </location>
</feature>
<evidence type="ECO:0000259" key="16">
    <source>
        <dbReference type="SMART" id="SM00325"/>
    </source>
</evidence>
<dbReference type="CDD" id="cd00160">
    <property type="entry name" value="RhoGEF"/>
    <property type="match status" value="1"/>
</dbReference>
<evidence type="ECO:0000259" key="14">
    <source>
        <dbReference type="SMART" id="SM00049"/>
    </source>
</evidence>
<feature type="compositionally biased region" description="Polar residues" evidence="12">
    <location>
        <begin position="56"/>
        <end position="70"/>
    </location>
</feature>
<dbReference type="Gene3D" id="2.30.29.30">
    <property type="entry name" value="Pleckstrin-homology domain (PH domain)/Phosphotyrosine-binding domain (PTB)"/>
    <property type="match status" value="1"/>
</dbReference>
<dbReference type="GO" id="GO:0005085">
    <property type="term" value="F:guanyl-nucleotide exchange factor activity"/>
    <property type="evidence" value="ECO:0007669"/>
    <property type="project" value="UniProtKB-KW"/>
</dbReference>
<feature type="region of interest" description="Disordered" evidence="12">
    <location>
        <begin position="1541"/>
        <end position="1687"/>
    </location>
</feature>
<feature type="region of interest" description="Disordered" evidence="12">
    <location>
        <begin position="337"/>
        <end position="369"/>
    </location>
</feature>
<dbReference type="Pfam" id="PF00610">
    <property type="entry name" value="DEP"/>
    <property type="match status" value="1"/>
</dbReference>
<dbReference type="SUPFAM" id="SSF46785">
    <property type="entry name" value="Winged helix' DNA-binding domain"/>
    <property type="match status" value="1"/>
</dbReference>
<dbReference type="InterPro" id="IPR049560">
    <property type="entry name" value="MeTrfase_RsmB-F_NOP2_cat"/>
</dbReference>
<dbReference type="InterPro" id="IPR011023">
    <property type="entry name" value="Nop2p"/>
</dbReference>
<keyword evidence="3" id="KW-0690">Ribosome biogenesis</keyword>
<dbReference type="InterPro" id="IPR052233">
    <property type="entry name" value="Rho-type_GEFs"/>
</dbReference>
<evidence type="ECO:0000256" key="2">
    <source>
        <dbReference type="ARBA" id="ARBA00007494"/>
    </source>
</evidence>
<keyword evidence="5" id="KW-0489">Methyltransferase</keyword>
<keyword evidence="7" id="KW-0808">Transferase</keyword>
<dbReference type="InterPro" id="IPR000591">
    <property type="entry name" value="DEP_dom"/>
</dbReference>
<dbReference type="Gene3D" id="1.10.10.10">
    <property type="entry name" value="Winged helix-like DNA-binding domain superfamily/Winged helix DNA-binding domain"/>
    <property type="match status" value="1"/>
</dbReference>
<keyword evidence="6" id="KW-0344">Guanine-nucleotide releasing factor</keyword>
<comment type="subcellular location">
    <subcellularLocation>
        <location evidence="1">Nucleus</location>
        <location evidence="1">Nucleolus</location>
    </subcellularLocation>
</comment>
<keyword evidence="9" id="KW-0694">RNA-binding</keyword>
<dbReference type="PANTHER" id="PTHR46572:SF2">
    <property type="entry name" value="RHO1 GDP-GTP EXCHANGE PROTEIN 1-RELATED"/>
    <property type="match status" value="1"/>
</dbReference>
<protein>
    <recommendedName>
        <fullName evidence="11">Nucleolar protein 2</fullName>
    </recommendedName>
</protein>
<dbReference type="InterPro" id="IPR036390">
    <property type="entry name" value="WH_DNA-bd_sf"/>
</dbReference>
<dbReference type="GO" id="GO:0008173">
    <property type="term" value="F:RNA methyltransferase activity"/>
    <property type="evidence" value="ECO:0007669"/>
    <property type="project" value="InterPro"/>
</dbReference>
<dbReference type="Pfam" id="PF00621">
    <property type="entry name" value="RhoGEF"/>
    <property type="match status" value="1"/>
</dbReference>
<feature type="domain" description="DH" evidence="16">
    <location>
        <begin position="486"/>
        <end position="668"/>
    </location>
</feature>
<feature type="compositionally biased region" description="Basic and acidic residues" evidence="12">
    <location>
        <begin position="1677"/>
        <end position="1687"/>
    </location>
</feature>